<dbReference type="OrthoDB" id="8576717at2"/>
<dbReference type="InterPro" id="IPR027417">
    <property type="entry name" value="P-loop_NTPase"/>
</dbReference>
<keyword evidence="3" id="KW-1185">Reference proteome</keyword>
<name>A0A0G3BKJ4_9BURK</name>
<dbReference type="PANTHER" id="PTHR34301">
    <property type="entry name" value="DNA-BINDING PROTEIN-RELATED"/>
    <property type="match status" value="1"/>
</dbReference>
<evidence type="ECO:0000259" key="1">
    <source>
        <dbReference type="Pfam" id="PF13401"/>
    </source>
</evidence>
<protein>
    <recommendedName>
        <fullName evidence="1">ORC1/DEAH AAA+ ATPase domain-containing protein</fullName>
    </recommendedName>
</protein>
<reference evidence="2 3" key="1">
    <citation type="submission" date="2015-05" db="EMBL/GenBank/DDBJ databases">
        <authorList>
            <person name="Tang B."/>
            <person name="Yu Y."/>
        </authorList>
    </citation>
    <scope>NUCLEOTIDE SEQUENCE [LARGE SCALE GENOMIC DNA]</scope>
    <source>
        <strain evidence="2 3">DSM 7029</strain>
    </source>
</reference>
<dbReference type="RefSeq" id="WP_047193873.1">
    <property type="nucleotide sequence ID" value="NZ_CP011371.1"/>
</dbReference>
<organism evidence="2 3">
    <name type="scientific">Caldimonas brevitalea</name>
    <dbReference type="NCBI Taxonomy" id="413882"/>
    <lineage>
        <taxon>Bacteria</taxon>
        <taxon>Pseudomonadati</taxon>
        <taxon>Pseudomonadota</taxon>
        <taxon>Betaproteobacteria</taxon>
        <taxon>Burkholderiales</taxon>
        <taxon>Sphaerotilaceae</taxon>
        <taxon>Caldimonas</taxon>
    </lineage>
</organism>
<dbReference type="GO" id="GO:0016887">
    <property type="term" value="F:ATP hydrolysis activity"/>
    <property type="evidence" value="ECO:0007669"/>
    <property type="project" value="InterPro"/>
</dbReference>
<dbReference type="Proteomes" id="UP000035352">
    <property type="component" value="Chromosome"/>
</dbReference>
<feature type="domain" description="ORC1/DEAH AAA+ ATPase" evidence="1">
    <location>
        <begin position="26"/>
        <end position="177"/>
    </location>
</feature>
<dbReference type="PANTHER" id="PTHR34301:SF8">
    <property type="entry name" value="ATPASE DOMAIN-CONTAINING PROTEIN"/>
    <property type="match status" value="1"/>
</dbReference>
<dbReference type="Gene3D" id="3.40.50.300">
    <property type="entry name" value="P-loop containing nucleotide triphosphate hydrolases"/>
    <property type="match status" value="1"/>
</dbReference>
<accession>A0A0G3BKJ4</accession>
<gene>
    <name evidence="2" type="ORF">AAW51_1190</name>
</gene>
<dbReference type="EMBL" id="CP011371">
    <property type="protein sequence ID" value="AKJ27881.1"/>
    <property type="molecule type" value="Genomic_DNA"/>
</dbReference>
<dbReference type="InterPro" id="IPR049945">
    <property type="entry name" value="AAA_22"/>
</dbReference>
<proteinExistence type="predicted"/>
<evidence type="ECO:0000313" key="2">
    <source>
        <dbReference type="EMBL" id="AKJ27881.1"/>
    </source>
</evidence>
<dbReference type="KEGG" id="pbh:AAW51_1190"/>
<dbReference type="Pfam" id="PF13401">
    <property type="entry name" value="AAA_22"/>
    <property type="match status" value="1"/>
</dbReference>
<dbReference type="SUPFAM" id="SSF52540">
    <property type="entry name" value="P-loop containing nucleoside triphosphate hydrolases"/>
    <property type="match status" value="1"/>
</dbReference>
<sequence length="361" mass="40062">MNGAFSIYPRPGLARHYLDRLLTSPNRALSVFGPRQVGKTTLLQHDLAALAEREGIAALYVDFMASSNALELLNARLAQLVHEARMGLSKRRVKAAKAAGFGIDLEPAPSDPVSADPGVQLQNAFSTLNRLRPGVQLLLMLDEAQELVRQQEGERTMKAIRALFNTFQGQLLLLITGSSREGLLRLFGDRHRASFGLADHEDFQRLGRDFVEAKAAAFNKQRRQPIEIDTLYTAFQAMEHRPADFIAYLSFLAINEVRDVVGSVQVFLQTRYPTEAVRERFLRFTPLQRTVLTLLAEGPCQVASKATMDRVARELGAPVTAGGIRHALTSLPADVIANPARGHYEIVDAQLLAWLREADRE</sequence>
<evidence type="ECO:0000313" key="3">
    <source>
        <dbReference type="Proteomes" id="UP000035352"/>
    </source>
</evidence>
<dbReference type="AlphaFoldDB" id="A0A0G3BKJ4"/>